<comment type="caution">
    <text evidence="1">The sequence shown here is derived from an EMBL/GenBank/DDBJ whole genome shotgun (WGS) entry which is preliminary data.</text>
</comment>
<name>A0A8H8D9E0_AJECA</name>
<dbReference type="Proteomes" id="UP000670092">
    <property type="component" value="Unassembled WGS sequence"/>
</dbReference>
<dbReference type="EMBL" id="JAEVHI010000001">
    <property type="protein sequence ID" value="KAG5304488.1"/>
    <property type="molecule type" value="Genomic_DNA"/>
</dbReference>
<proteinExistence type="predicted"/>
<protein>
    <submittedName>
        <fullName evidence="1">Uncharacterized protein</fullName>
    </submittedName>
</protein>
<dbReference type="VEuPathDB" id="FungiDB:I7I52_02833"/>
<evidence type="ECO:0000313" key="2">
    <source>
        <dbReference type="Proteomes" id="UP000670092"/>
    </source>
</evidence>
<accession>A0A8H8D9E0</accession>
<gene>
    <name evidence="1" type="ORF">I7I52_02833</name>
</gene>
<reference evidence="1 2" key="1">
    <citation type="submission" date="2021-01" db="EMBL/GenBank/DDBJ databases">
        <title>Chromosome-level genome assembly of a human fungal pathogen reveals clustering of transcriptionally co-regulated genes.</title>
        <authorList>
            <person name="Voorhies M."/>
            <person name="Cohen S."/>
            <person name="Shea T.P."/>
            <person name="Petrus S."/>
            <person name="Munoz J.F."/>
            <person name="Poplawski S."/>
            <person name="Goldman W.E."/>
            <person name="Michael T."/>
            <person name="Cuomo C.A."/>
            <person name="Sil A."/>
            <person name="Beyhan S."/>
        </authorList>
    </citation>
    <scope>NUCLEOTIDE SEQUENCE [LARGE SCALE GENOMIC DNA]</scope>
    <source>
        <strain evidence="1 2">G184AR</strain>
    </source>
</reference>
<dbReference type="AlphaFoldDB" id="A0A8H8D9E0"/>
<evidence type="ECO:0000313" key="1">
    <source>
        <dbReference type="EMBL" id="KAG5304488.1"/>
    </source>
</evidence>
<organism evidence="1 2">
    <name type="scientific">Ajellomyces capsulatus</name>
    <name type="common">Darling's disease fungus</name>
    <name type="synonym">Histoplasma capsulatum</name>
    <dbReference type="NCBI Taxonomy" id="5037"/>
    <lineage>
        <taxon>Eukaryota</taxon>
        <taxon>Fungi</taxon>
        <taxon>Dikarya</taxon>
        <taxon>Ascomycota</taxon>
        <taxon>Pezizomycotina</taxon>
        <taxon>Eurotiomycetes</taxon>
        <taxon>Eurotiomycetidae</taxon>
        <taxon>Onygenales</taxon>
        <taxon>Ajellomycetaceae</taxon>
        <taxon>Histoplasma</taxon>
    </lineage>
</organism>
<sequence length="70" mass="7945">MCVGISKESYDDGIDVLIDWLSLPGCKSDMFIASTHACNKAQPIEDKRIRREDKLHRETAVCMLHYACCL</sequence>